<gene>
    <name evidence="3" type="ORF">ACI2L5_29615</name>
</gene>
<sequence>MPRSSTGTVVAALTAAALGGVGVLAYQAAATAPDRPAHSVHDSQAGDSKSKPKDKGKDKDGEKKSTALPGDSGTGLRVVYALKDRRVWLVGANEQPTRTFEVSPSTASPSPGTYEVTSRVPSTIGSDGVQIEHVVVFDTEDGVVFGFSAAVDGSAPDTSSAKKTGGIRESRADATAMWEFTQAGTKVVVIA</sequence>
<feature type="region of interest" description="Disordered" evidence="1">
    <location>
        <begin position="30"/>
        <end position="70"/>
    </location>
</feature>
<comment type="caution">
    <text evidence="3">The sequence shown here is derived from an EMBL/GenBank/DDBJ whole genome shotgun (WGS) entry which is preliminary data.</text>
</comment>
<feature type="chain" id="PRO_5045105782" description="Secreted protein" evidence="2">
    <location>
        <begin position="26"/>
        <end position="191"/>
    </location>
</feature>
<dbReference type="CDD" id="cd16913">
    <property type="entry name" value="YkuD_like"/>
    <property type="match status" value="1"/>
</dbReference>
<dbReference type="Proteomes" id="UP001620295">
    <property type="component" value="Unassembled WGS sequence"/>
</dbReference>
<evidence type="ECO:0000313" key="4">
    <source>
        <dbReference type="Proteomes" id="UP001620295"/>
    </source>
</evidence>
<feature type="compositionally biased region" description="Basic and acidic residues" evidence="1">
    <location>
        <begin position="48"/>
        <end position="65"/>
    </location>
</feature>
<evidence type="ECO:0008006" key="5">
    <source>
        <dbReference type="Google" id="ProtNLM"/>
    </source>
</evidence>
<reference evidence="3 4" key="1">
    <citation type="submission" date="2024-11" db="EMBL/GenBank/DDBJ databases">
        <title>The Natural Products Discovery Center: Release of the First 8490 Sequenced Strains for Exploring Actinobacteria Biosynthetic Diversity.</title>
        <authorList>
            <person name="Kalkreuter E."/>
            <person name="Kautsar S.A."/>
            <person name="Yang D."/>
            <person name="Bader C.D."/>
            <person name="Teijaro C.N."/>
            <person name="Fluegel L."/>
            <person name="Davis C.M."/>
            <person name="Simpson J.R."/>
            <person name="Lauterbach L."/>
            <person name="Steele A.D."/>
            <person name="Gui C."/>
            <person name="Meng S."/>
            <person name="Li G."/>
            <person name="Viehrig K."/>
            <person name="Ye F."/>
            <person name="Su P."/>
            <person name="Kiefer A.F."/>
            <person name="Nichols A."/>
            <person name="Cepeda A.J."/>
            <person name="Yan W."/>
            <person name="Fan B."/>
            <person name="Jiang Y."/>
            <person name="Adhikari A."/>
            <person name="Zheng C.-J."/>
            <person name="Schuster L."/>
            <person name="Cowan T.M."/>
            <person name="Smanski M.J."/>
            <person name="Chevrette M.G."/>
            <person name="De Carvalho L.P.S."/>
            <person name="Shen B."/>
        </authorList>
    </citation>
    <scope>NUCLEOTIDE SEQUENCE [LARGE SCALE GENOMIC DNA]</scope>
    <source>
        <strain evidence="3 4">NPDC020863</strain>
    </source>
</reference>
<keyword evidence="2" id="KW-0732">Signal</keyword>
<accession>A0ABW8LT26</accession>
<protein>
    <recommendedName>
        <fullName evidence="5">Secreted protein</fullName>
    </recommendedName>
</protein>
<evidence type="ECO:0000313" key="3">
    <source>
        <dbReference type="EMBL" id="MFK4269067.1"/>
    </source>
</evidence>
<dbReference type="RefSeq" id="WP_404747517.1">
    <property type="nucleotide sequence ID" value="NZ_JBJDQH010000010.1"/>
</dbReference>
<organism evidence="3 4">
    <name type="scientific">Streptomyces milbemycinicus</name>
    <dbReference type="NCBI Taxonomy" id="476552"/>
    <lineage>
        <taxon>Bacteria</taxon>
        <taxon>Bacillati</taxon>
        <taxon>Actinomycetota</taxon>
        <taxon>Actinomycetes</taxon>
        <taxon>Kitasatosporales</taxon>
        <taxon>Streptomycetaceae</taxon>
        <taxon>Streptomyces</taxon>
    </lineage>
</organism>
<name>A0ABW8LT26_9ACTN</name>
<evidence type="ECO:0000256" key="2">
    <source>
        <dbReference type="SAM" id="SignalP"/>
    </source>
</evidence>
<evidence type="ECO:0000256" key="1">
    <source>
        <dbReference type="SAM" id="MobiDB-lite"/>
    </source>
</evidence>
<proteinExistence type="predicted"/>
<keyword evidence="4" id="KW-1185">Reference proteome</keyword>
<feature type="signal peptide" evidence="2">
    <location>
        <begin position="1"/>
        <end position="25"/>
    </location>
</feature>
<dbReference type="InterPro" id="IPR005490">
    <property type="entry name" value="LD_TPept_cat_dom"/>
</dbReference>
<dbReference type="EMBL" id="JBJDQH010000010">
    <property type="protein sequence ID" value="MFK4269067.1"/>
    <property type="molecule type" value="Genomic_DNA"/>
</dbReference>